<dbReference type="Pfam" id="PF01943">
    <property type="entry name" value="Polysacc_synt"/>
    <property type="match status" value="1"/>
</dbReference>
<dbReference type="GO" id="GO:0005886">
    <property type="term" value="C:plasma membrane"/>
    <property type="evidence" value="ECO:0007669"/>
    <property type="project" value="UniProtKB-SubCell"/>
</dbReference>
<protein>
    <submittedName>
        <fullName evidence="7">Oligosaccharide flippase family protein</fullName>
    </submittedName>
</protein>
<organism evidence="7 8">
    <name type="scientific">Candidatus Limosilactobacillus merdipullorum</name>
    <dbReference type="NCBI Taxonomy" id="2838653"/>
    <lineage>
        <taxon>Bacteria</taxon>
        <taxon>Bacillati</taxon>
        <taxon>Bacillota</taxon>
        <taxon>Bacilli</taxon>
        <taxon>Lactobacillales</taxon>
        <taxon>Lactobacillaceae</taxon>
        <taxon>Limosilactobacillus</taxon>
    </lineage>
</organism>
<feature type="transmembrane region" description="Helical" evidence="6">
    <location>
        <begin position="230"/>
        <end position="254"/>
    </location>
</feature>
<dbReference type="CDD" id="cd13124">
    <property type="entry name" value="MATE_SpoVB_like"/>
    <property type="match status" value="1"/>
</dbReference>
<accession>A0A9D1QRJ2</accession>
<feature type="transmembrane region" description="Helical" evidence="6">
    <location>
        <begin position="420"/>
        <end position="435"/>
    </location>
</feature>
<evidence type="ECO:0000313" key="7">
    <source>
        <dbReference type="EMBL" id="HIW70942.1"/>
    </source>
</evidence>
<keyword evidence="2" id="KW-1003">Cell membrane</keyword>
<feature type="transmembrane region" description="Helical" evidence="6">
    <location>
        <begin position="395"/>
        <end position="414"/>
    </location>
</feature>
<feature type="transmembrane region" description="Helical" evidence="6">
    <location>
        <begin position="45"/>
        <end position="64"/>
    </location>
</feature>
<gene>
    <name evidence="7" type="ORF">H9876_06230</name>
</gene>
<dbReference type="AlphaFoldDB" id="A0A9D1QRJ2"/>
<feature type="transmembrane region" description="Helical" evidence="6">
    <location>
        <begin position="484"/>
        <end position="504"/>
    </location>
</feature>
<evidence type="ECO:0000256" key="6">
    <source>
        <dbReference type="SAM" id="Phobius"/>
    </source>
</evidence>
<comment type="subcellular location">
    <subcellularLocation>
        <location evidence="1">Cell membrane</location>
        <topology evidence="1">Multi-pass membrane protein</topology>
    </subcellularLocation>
</comment>
<keyword evidence="3 6" id="KW-0812">Transmembrane</keyword>
<feature type="transmembrane region" description="Helical" evidence="6">
    <location>
        <begin position="187"/>
        <end position="205"/>
    </location>
</feature>
<feature type="transmembrane region" description="Helical" evidence="6">
    <location>
        <begin position="288"/>
        <end position="308"/>
    </location>
</feature>
<dbReference type="InterPro" id="IPR050833">
    <property type="entry name" value="Poly_Biosynth_Transport"/>
</dbReference>
<feature type="transmembrane region" description="Helical" evidence="6">
    <location>
        <begin position="456"/>
        <end position="478"/>
    </location>
</feature>
<sequence>MITGSAWMTAGSITSRILGAIYVIPWVAWFGVYSNQANATYAQGYNIYNMFITIATAGIPSAISKMVAHYNGLNQVQMSRKLYRAGIAVALVSGVICAAIMMLGAPLFARGDKNVIPVIRSLSWAILLIPWMSITRGYLQGYNWMAPSAMSQFVEQLFRVIYMLSATYLIMKVGSGNWVHAVTQSTFAAFIGAIGSVAILGWSYLRHMGDMQQMEAESVPLESDVSAFRLIFNIVYQAIPFIIIESGITIFQLVDQYTFEPMMHAVGHFTHYQVDVLYALFSFNANKLYMIIISLAAAMAVTAIPLLAEARVKDDVPGMRDQISNILMLFYFVMVPASLGLSSLAQPIYTVFYRYDPAGVTMLKFASFISITLGLYTVAAAMMQGISENMKMMKYLIVGLIIKAILQFPMIWLFKGIGPLLATGLSMSVINYLILHSFNDEFRLPFHEMAKDTNQILLFSLIMYAVTTAFVMVTNLFFSPYGRFSAVVTMVVGAFIGVAIYTYLSLKSHLADRLLGARVGIIREKLHIR</sequence>
<reference evidence="7" key="1">
    <citation type="journal article" date="2021" name="PeerJ">
        <title>Extensive microbial diversity within the chicken gut microbiome revealed by metagenomics and culture.</title>
        <authorList>
            <person name="Gilroy R."/>
            <person name="Ravi A."/>
            <person name="Getino M."/>
            <person name="Pursley I."/>
            <person name="Horton D.L."/>
            <person name="Alikhan N.F."/>
            <person name="Baker D."/>
            <person name="Gharbi K."/>
            <person name="Hall N."/>
            <person name="Watson M."/>
            <person name="Adriaenssens E.M."/>
            <person name="Foster-Nyarko E."/>
            <person name="Jarju S."/>
            <person name="Secka A."/>
            <person name="Antonio M."/>
            <person name="Oren A."/>
            <person name="Chaudhuri R.R."/>
            <person name="La Ragione R."/>
            <person name="Hildebrand F."/>
            <person name="Pallen M.J."/>
        </authorList>
    </citation>
    <scope>NUCLEOTIDE SEQUENCE</scope>
    <source>
        <strain evidence="7">ChiHejej3B27-2180</strain>
    </source>
</reference>
<dbReference type="Proteomes" id="UP000886878">
    <property type="component" value="Unassembled WGS sequence"/>
</dbReference>
<feature type="transmembrane region" description="Helical" evidence="6">
    <location>
        <begin position="121"/>
        <end position="139"/>
    </location>
</feature>
<keyword evidence="5 6" id="KW-0472">Membrane</keyword>
<evidence type="ECO:0000256" key="5">
    <source>
        <dbReference type="ARBA" id="ARBA00023136"/>
    </source>
</evidence>
<feature type="transmembrane region" description="Helical" evidence="6">
    <location>
        <begin position="85"/>
        <end position="109"/>
    </location>
</feature>
<dbReference type="PIRSF" id="PIRSF038958">
    <property type="entry name" value="PG_synth_SpoVB"/>
    <property type="match status" value="1"/>
</dbReference>
<evidence type="ECO:0000256" key="1">
    <source>
        <dbReference type="ARBA" id="ARBA00004651"/>
    </source>
</evidence>
<evidence type="ECO:0000256" key="4">
    <source>
        <dbReference type="ARBA" id="ARBA00022989"/>
    </source>
</evidence>
<feature type="transmembrane region" description="Helical" evidence="6">
    <location>
        <begin position="160"/>
        <end position="181"/>
    </location>
</feature>
<proteinExistence type="predicted"/>
<keyword evidence="4 6" id="KW-1133">Transmembrane helix</keyword>
<evidence type="ECO:0000313" key="8">
    <source>
        <dbReference type="Proteomes" id="UP000886878"/>
    </source>
</evidence>
<evidence type="ECO:0000256" key="2">
    <source>
        <dbReference type="ARBA" id="ARBA00022475"/>
    </source>
</evidence>
<reference evidence="7" key="2">
    <citation type="submission" date="2021-04" db="EMBL/GenBank/DDBJ databases">
        <authorList>
            <person name="Gilroy R."/>
        </authorList>
    </citation>
    <scope>NUCLEOTIDE SEQUENCE</scope>
    <source>
        <strain evidence="7">ChiHejej3B27-2180</strain>
    </source>
</reference>
<feature type="transmembrane region" description="Helical" evidence="6">
    <location>
        <begin position="329"/>
        <end position="349"/>
    </location>
</feature>
<feature type="transmembrane region" description="Helical" evidence="6">
    <location>
        <begin position="361"/>
        <end position="383"/>
    </location>
</feature>
<feature type="transmembrane region" description="Helical" evidence="6">
    <location>
        <begin position="12"/>
        <end position="33"/>
    </location>
</feature>
<dbReference type="PANTHER" id="PTHR30250">
    <property type="entry name" value="PST FAMILY PREDICTED COLANIC ACID TRANSPORTER"/>
    <property type="match status" value="1"/>
</dbReference>
<dbReference type="InterPro" id="IPR024923">
    <property type="entry name" value="PG_synth_SpoVB"/>
</dbReference>
<evidence type="ECO:0000256" key="3">
    <source>
        <dbReference type="ARBA" id="ARBA00022692"/>
    </source>
</evidence>
<dbReference type="PANTHER" id="PTHR30250:SF21">
    <property type="entry name" value="LIPID II FLIPPASE MURJ"/>
    <property type="match status" value="1"/>
</dbReference>
<dbReference type="InterPro" id="IPR002797">
    <property type="entry name" value="Polysacc_synth"/>
</dbReference>
<name>A0A9D1QRJ2_9LACO</name>
<comment type="caution">
    <text evidence="7">The sequence shown here is derived from an EMBL/GenBank/DDBJ whole genome shotgun (WGS) entry which is preliminary data.</text>
</comment>
<dbReference type="EMBL" id="DXGK01000133">
    <property type="protein sequence ID" value="HIW70942.1"/>
    <property type="molecule type" value="Genomic_DNA"/>
</dbReference>